<dbReference type="InterPro" id="IPR013087">
    <property type="entry name" value="Znf_C2H2_type"/>
</dbReference>
<feature type="domain" description="C2H2-type" evidence="10">
    <location>
        <begin position="647"/>
        <end position="675"/>
    </location>
</feature>
<dbReference type="EMBL" id="LJIJ01004297">
    <property type="protein sequence ID" value="ODM87981.1"/>
    <property type="molecule type" value="Genomic_DNA"/>
</dbReference>
<dbReference type="OrthoDB" id="6077919at2759"/>
<dbReference type="Proteomes" id="UP000094527">
    <property type="component" value="Unassembled WGS sequence"/>
</dbReference>
<evidence type="ECO:0000256" key="5">
    <source>
        <dbReference type="ARBA" id="ARBA00022833"/>
    </source>
</evidence>
<feature type="domain" description="C2H2-type" evidence="10">
    <location>
        <begin position="196"/>
        <end position="223"/>
    </location>
</feature>
<dbReference type="SUPFAM" id="SSF57667">
    <property type="entry name" value="beta-beta-alpha zinc fingers"/>
    <property type="match status" value="2"/>
</dbReference>
<keyword evidence="3" id="KW-0677">Repeat</keyword>
<feature type="domain" description="C2H2-type" evidence="10">
    <location>
        <begin position="395"/>
        <end position="419"/>
    </location>
</feature>
<evidence type="ECO:0000256" key="2">
    <source>
        <dbReference type="ARBA" id="ARBA00022723"/>
    </source>
</evidence>
<feature type="domain" description="C2H2-type" evidence="10">
    <location>
        <begin position="256"/>
        <end position="285"/>
    </location>
</feature>
<keyword evidence="12" id="KW-1185">Reference proteome</keyword>
<reference evidence="11 12" key="1">
    <citation type="journal article" date="2016" name="Genome Biol. Evol.">
        <title>Gene Family Evolution Reflects Adaptation to Soil Environmental Stressors in the Genome of the Collembolan Orchesella cincta.</title>
        <authorList>
            <person name="Faddeeva-Vakhrusheva A."/>
            <person name="Derks M.F."/>
            <person name="Anvar S.Y."/>
            <person name="Agamennone V."/>
            <person name="Suring W."/>
            <person name="Smit S."/>
            <person name="van Straalen N.M."/>
            <person name="Roelofs D."/>
        </authorList>
    </citation>
    <scope>NUCLEOTIDE SEQUENCE [LARGE SCALE GENOMIC DNA]</scope>
    <source>
        <tissue evidence="11">Mixed pool</tissue>
    </source>
</reference>
<dbReference type="InterPro" id="IPR036236">
    <property type="entry name" value="Znf_C2H2_sf"/>
</dbReference>
<dbReference type="GO" id="GO:0008270">
    <property type="term" value="F:zinc ion binding"/>
    <property type="evidence" value="ECO:0007669"/>
    <property type="project" value="UniProtKB-KW"/>
</dbReference>
<dbReference type="GO" id="GO:0005634">
    <property type="term" value="C:nucleus"/>
    <property type="evidence" value="ECO:0007669"/>
    <property type="project" value="UniProtKB-SubCell"/>
</dbReference>
<dbReference type="GO" id="GO:0010468">
    <property type="term" value="P:regulation of gene expression"/>
    <property type="evidence" value="ECO:0007669"/>
    <property type="project" value="TreeGrafter"/>
</dbReference>
<dbReference type="PROSITE" id="PS50157">
    <property type="entry name" value="ZINC_FINGER_C2H2_2"/>
    <property type="match status" value="6"/>
</dbReference>
<comment type="subcellular location">
    <subcellularLocation>
        <location evidence="1">Nucleus</location>
    </subcellularLocation>
</comment>
<dbReference type="PANTHER" id="PTHR16515:SF49">
    <property type="entry name" value="GASTRULA ZINC FINGER PROTEIN XLCGF49.1-LIKE-RELATED"/>
    <property type="match status" value="1"/>
</dbReference>
<dbReference type="SMART" id="SM00355">
    <property type="entry name" value="ZnF_C2H2"/>
    <property type="match status" value="8"/>
</dbReference>
<dbReference type="PANTHER" id="PTHR16515">
    <property type="entry name" value="PR DOMAIN ZINC FINGER PROTEIN"/>
    <property type="match status" value="1"/>
</dbReference>
<keyword evidence="5" id="KW-0862">Zinc</keyword>
<proteinExistence type="predicted"/>
<evidence type="ECO:0000313" key="11">
    <source>
        <dbReference type="EMBL" id="ODM87981.1"/>
    </source>
</evidence>
<feature type="compositionally biased region" description="Basic residues" evidence="9">
    <location>
        <begin position="374"/>
        <end position="394"/>
    </location>
</feature>
<evidence type="ECO:0000256" key="4">
    <source>
        <dbReference type="ARBA" id="ARBA00022771"/>
    </source>
</evidence>
<gene>
    <name evidence="11" type="ORF">Ocin01_18702</name>
</gene>
<feature type="domain" description="C2H2-type" evidence="10">
    <location>
        <begin position="601"/>
        <end position="628"/>
    </location>
</feature>
<dbReference type="PROSITE" id="PS00028">
    <property type="entry name" value="ZINC_FINGER_C2H2_1"/>
    <property type="match status" value="5"/>
</dbReference>
<evidence type="ECO:0000313" key="12">
    <source>
        <dbReference type="Proteomes" id="UP000094527"/>
    </source>
</evidence>
<sequence length="694" mass="80926">MMEETDSKKWRACSFCFKGIPPPPPSTKGEEEGQVLKQFVTIFSRYVGGKCWNNVDSSAVTPCQECFLLMTTFCKLHHQIKSLELMAEWKIRQLKELVTTASAVQSRTERFERCFKDDDEALQNVTRFRKLFISSCDMQLSKALPRVLLTRGKVPPSNTGLVDSIELKPDVFSESLEEEESPFVDTAFESHFEVNFACSYCAKSFESQLKLTSHSKSECKFTPPTPVIPPRRRRKYKRHRISLSNNLSRQQKAMKFCCASCNQKFLSNLRLRQHQRSFFHIFSKTKRRKATRKFKEREKITSKTLSLKLEERTEENGLPNIGILRPLRKTRVQQLVLKEESDSEPASNFSEENGDSRNSSFTDASSSSRDSKQIKRRKSPKKKCKTVRPKRARPHKCNVSNCNLAFEWKEHLENHSQLHGSFPCQFCSIVEDYAPNLATHEASVHATGRKAKPRRKHKKQVLNQFPSRDFVCPRCDFSTFSKAFYLNHHAETHLGLSRKSVLCPICSARFVNDKGIKFGHHRKAFHDVKGMDPQTVSKCDQCPAYFRKGFQLIRHKKNKKHSQTNEKTAREQEREQRFETLNELEWHTIGLHNSKKEDLSVICSECGRRFADLIRLKIHMVVHDEQHKKLMEKLWDHLRTHTREKPFLCNVCGEEYAHAHNLRNHMNKQHAANVQPRKYTALQLESKKWRKLRK</sequence>
<evidence type="ECO:0000256" key="8">
    <source>
        <dbReference type="PROSITE-ProRule" id="PRU00042"/>
    </source>
</evidence>
<organism evidence="11 12">
    <name type="scientific">Orchesella cincta</name>
    <name type="common">Springtail</name>
    <name type="synonym">Podura cincta</name>
    <dbReference type="NCBI Taxonomy" id="48709"/>
    <lineage>
        <taxon>Eukaryota</taxon>
        <taxon>Metazoa</taxon>
        <taxon>Ecdysozoa</taxon>
        <taxon>Arthropoda</taxon>
        <taxon>Hexapoda</taxon>
        <taxon>Collembola</taxon>
        <taxon>Entomobryomorpha</taxon>
        <taxon>Entomobryoidea</taxon>
        <taxon>Orchesellidae</taxon>
        <taxon>Orchesellinae</taxon>
        <taxon>Orchesella</taxon>
    </lineage>
</organism>
<accession>A0A1D2M4Z0</accession>
<dbReference type="STRING" id="48709.A0A1D2M4Z0"/>
<dbReference type="GO" id="GO:0003677">
    <property type="term" value="F:DNA binding"/>
    <property type="evidence" value="ECO:0007669"/>
    <property type="project" value="UniProtKB-KW"/>
</dbReference>
<feature type="domain" description="C2H2-type" evidence="10">
    <location>
        <begin position="537"/>
        <end position="566"/>
    </location>
</feature>
<name>A0A1D2M4Z0_ORCCI</name>
<evidence type="ECO:0000256" key="7">
    <source>
        <dbReference type="ARBA" id="ARBA00023242"/>
    </source>
</evidence>
<evidence type="ECO:0000256" key="1">
    <source>
        <dbReference type="ARBA" id="ARBA00004123"/>
    </source>
</evidence>
<keyword evidence="2" id="KW-0479">Metal-binding</keyword>
<keyword evidence="6" id="KW-0238">DNA-binding</keyword>
<feature type="region of interest" description="Disordered" evidence="9">
    <location>
        <begin position="338"/>
        <end position="394"/>
    </location>
</feature>
<evidence type="ECO:0000256" key="9">
    <source>
        <dbReference type="SAM" id="MobiDB-lite"/>
    </source>
</evidence>
<keyword evidence="4 8" id="KW-0863">Zinc-finger</keyword>
<evidence type="ECO:0000259" key="10">
    <source>
        <dbReference type="PROSITE" id="PS50157"/>
    </source>
</evidence>
<keyword evidence="7" id="KW-0539">Nucleus</keyword>
<dbReference type="Pfam" id="PF00096">
    <property type="entry name" value="zf-C2H2"/>
    <property type="match status" value="1"/>
</dbReference>
<comment type="caution">
    <text evidence="11">The sequence shown here is derived from an EMBL/GenBank/DDBJ whole genome shotgun (WGS) entry which is preliminary data.</text>
</comment>
<evidence type="ECO:0000256" key="3">
    <source>
        <dbReference type="ARBA" id="ARBA00022737"/>
    </source>
</evidence>
<feature type="compositionally biased region" description="Low complexity" evidence="9">
    <location>
        <begin position="356"/>
        <end position="368"/>
    </location>
</feature>
<dbReference type="AlphaFoldDB" id="A0A1D2M4Z0"/>
<dbReference type="FunFam" id="3.30.160.60:FF:000446">
    <property type="entry name" value="Zinc finger protein"/>
    <property type="match status" value="1"/>
</dbReference>
<evidence type="ECO:0000256" key="6">
    <source>
        <dbReference type="ARBA" id="ARBA00023125"/>
    </source>
</evidence>
<dbReference type="Gene3D" id="3.30.160.60">
    <property type="entry name" value="Classic Zinc Finger"/>
    <property type="match status" value="3"/>
</dbReference>
<dbReference type="InterPro" id="IPR050331">
    <property type="entry name" value="Zinc_finger"/>
</dbReference>
<protein>
    <submittedName>
        <fullName evidence="11">Putative zinc finger protein</fullName>
    </submittedName>
</protein>